<sequence>MPWLRATPTPRSTMPCDWSRTCKPTQVNNMPSDETPSWKIAGKNGIQGSVEGSLYHSSSMDDWLPTQAEGFWIKPLFEDSERGEKTMLMKVDPGAQVASHTHEGELEQLFVLEGSFYDQDRTLNVGDYCCRAPNAAHSAGSVQGAVLMVIYTRR</sequence>
<comment type="caution">
    <text evidence="2">The sequence shown here is derived from an EMBL/GenBank/DDBJ whole genome shotgun (WGS) entry which is preliminary data.</text>
</comment>
<reference evidence="2 3" key="1">
    <citation type="journal article" date="2019" name="Environ. Microbiol.">
        <title>Species interactions and distinct microbial communities in high Arctic permafrost affected cryosols are associated with the CH4 and CO2 gas fluxes.</title>
        <authorList>
            <person name="Altshuler I."/>
            <person name="Hamel J."/>
            <person name="Turney S."/>
            <person name="Magnuson E."/>
            <person name="Levesque R."/>
            <person name="Greer C."/>
            <person name="Whyte L.G."/>
        </authorList>
    </citation>
    <scope>NUCLEOTIDE SEQUENCE [LARGE SCALE GENOMIC DNA]</scope>
    <source>
        <strain evidence="2 3">E3</strain>
    </source>
</reference>
<evidence type="ECO:0000313" key="2">
    <source>
        <dbReference type="EMBL" id="TPG78402.1"/>
    </source>
</evidence>
<name>A0A502HYE8_9PSED</name>
<feature type="domain" description="ChrR-like cupin" evidence="1">
    <location>
        <begin position="61"/>
        <end position="149"/>
    </location>
</feature>
<evidence type="ECO:0000259" key="1">
    <source>
        <dbReference type="Pfam" id="PF12973"/>
    </source>
</evidence>
<protein>
    <submittedName>
        <fullName evidence="2">Anti-Sigm factor, ChrR</fullName>
    </submittedName>
</protein>
<dbReference type="Gene3D" id="2.60.120.10">
    <property type="entry name" value="Jelly Rolls"/>
    <property type="match status" value="1"/>
</dbReference>
<dbReference type="Proteomes" id="UP000317933">
    <property type="component" value="Unassembled WGS sequence"/>
</dbReference>
<accession>A0A502HYE8</accession>
<organism evidence="2 3">
    <name type="scientific">Pseudomonas arsenicoxydans</name>
    <dbReference type="NCBI Taxonomy" id="702115"/>
    <lineage>
        <taxon>Bacteria</taxon>
        <taxon>Pseudomonadati</taxon>
        <taxon>Pseudomonadota</taxon>
        <taxon>Gammaproteobacteria</taxon>
        <taxon>Pseudomonadales</taxon>
        <taxon>Pseudomonadaceae</taxon>
        <taxon>Pseudomonas</taxon>
    </lineage>
</organism>
<dbReference type="InterPro" id="IPR014710">
    <property type="entry name" value="RmlC-like_jellyroll"/>
</dbReference>
<dbReference type="InterPro" id="IPR011051">
    <property type="entry name" value="RmlC_Cupin_sf"/>
</dbReference>
<dbReference type="InterPro" id="IPR025979">
    <property type="entry name" value="ChrR-like_cupin_dom"/>
</dbReference>
<evidence type="ECO:0000313" key="3">
    <source>
        <dbReference type="Proteomes" id="UP000317933"/>
    </source>
</evidence>
<dbReference type="Pfam" id="PF12973">
    <property type="entry name" value="Cupin_7"/>
    <property type="match status" value="1"/>
</dbReference>
<dbReference type="EMBL" id="RCZE01000005">
    <property type="protein sequence ID" value="TPG78402.1"/>
    <property type="molecule type" value="Genomic_DNA"/>
</dbReference>
<dbReference type="SUPFAM" id="SSF51182">
    <property type="entry name" value="RmlC-like cupins"/>
    <property type="match status" value="1"/>
</dbReference>
<dbReference type="AlphaFoldDB" id="A0A502HYE8"/>
<gene>
    <name evidence="2" type="ORF">EAH78_12605</name>
</gene>
<proteinExistence type="predicted"/>